<name>A0A9P0GAW0_9CUCU</name>
<feature type="region of interest" description="Disordered" evidence="1">
    <location>
        <begin position="321"/>
        <end position="340"/>
    </location>
</feature>
<feature type="compositionally biased region" description="Basic and acidic residues" evidence="1">
    <location>
        <begin position="328"/>
        <end position="340"/>
    </location>
</feature>
<feature type="compositionally biased region" description="Acidic residues" evidence="1">
    <location>
        <begin position="136"/>
        <end position="145"/>
    </location>
</feature>
<evidence type="ECO:0000313" key="3">
    <source>
        <dbReference type="Proteomes" id="UP001153636"/>
    </source>
</evidence>
<dbReference type="Proteomes" id="UP001153636">
    <property type="component" value="Chromosome 16"/>
</dbReference>
<feature type="compositionally biased region" description="Basic and acidic residues" evidence="1">
    <location>
        <begin position="146"/>
        <end position="156"/>
    </location>
</feature>
<keyword evidence="3" id="KW-1185">Reference proteome</keyword>
<gene>
    <name evidence="2" type="ORF">PSYICH_LOCUS5350</name>
</gene>
<sequence>MSKKGRYLVELAMESKIETFNDNQSAYGNTNNGIEKYGYATDRKMIPVEMRQSNEILDKITTNETNCEKPVSPKVFTELQPFCEGNTTDRKMITVEMRHSNEIIDENATNETNSKKPVSPKVFTELQPFCEEYLEDSPVDDSDVDPEYKPSDEKQKNTKKLTFLARKRKISNNERDYKLIEDEDENKKKSVVTQVKKKTRIRTESEKRKRNLQKYQLLSECNCKKRCFDFFSNDERKSICESLWRLNFGERRQYLNACVKKNIIQQRRTGSNNKRQWSLTYSMIKVNEGTEKNVCKTMLLHTHGLKTDGMITELKRHQNKSKGLQIAKDGRGKGTPPNKKDGLIFKDHINSFNPQVSYYKLVHAPNRDTFRYKYNRYVERFL</sequence>
<dbReference type="AlphaFoldDB" id="A0A9P0GAW0"/>
<evidence type="ECO:0000256" key="1">
    <source>
        <dbReference type="SAM" id="MobiDB-lite"/>
    </source>
</evidence>
<organism evidence="2 3">
    <name type="scientific">Psylliodes chrysocephalus</name>
    <dbReference type="NCBI Taxonomy" id="3402493"/>
    <lineage>
        <taxon>Eukaryota</taxon>
        <taxon>Metazoa</taxon>
        <taxon>Ecdysozoa</taxon>
        <taxon>Arthropoda</taxon>
        <taxon>Hexapoda</taxon>
        <taxon>Insecta</taxon>
        <taxon>Pterygota</taxon>
        <taxon>Neoptera</taxon>
        <taxon>Endopterygota</taxon>
        <taxon>Coleoptera</taxon>
        <taxon>Polyphaga</taxon>
        <taxon>Cucujiformia</taxon>
        <taxon>Chrysomeloidea</taxon>
        <taxon>Chrysomelidae</taxon>
        <taxon>Galerucinae</taxon>
        <taxon>Alticini</taxon>
        <taxon>Psylliodes</taxon>
    </lineage>
</organism>
<proteinExistence type="predicted"/>
<protein>
    <submittedName>
        <fullName evidence="2">Uncharacterized protein</fullName>
    </submittedName>
</protein>
<feature type="region of interest" description="Disordered" evidence="1">
    <location>
        <begin position="136"/>
        <end position="160"/>
    </location>
</feature>
<reference evidence="2" key="1">
    <citation type="submission" date="2022-01" db="EMBL/GenBank/DDBJ databases">
        <authorList>
            <person name="King R."/>
        </authorList>
    </citation>
    <scope>NUCLEOTIDE SEQUENCE</scope>
</reference>
<dbReference type="EMBL" id="OV651828">
    <property type="protein sequence ID" value="CAH1104286.1"/>
    <property type="molecule type" value="Genomic_DNA"/>
</dbReference>
<evidence type="ECO:0000313" key="2">
    <source>
        <dbReference type="EMBL" id="CAH1104286.1"/>
    </source>
</evidence>
<dbReference type="OrthoDB" id="6781302at2759"/>
<accession>A0A9P0GAW0</accession>